<gene>
    <name evidence="1" type="ORF">HDID_LOCUS8302</name>
</gene>
<name>A0A0R3SSL8_HYMDI</name>
<accession>A0A0R3SSL8</accession>
<organism evidence="3">
    <name type="scientific">Hymenolepis diminuta</name>
    <name type="common">Rat tapeworm</name>
    <dbReference type="NCBI Taxonomy" id="6216"/>
    <lineage>
        <taxon>Eukaryota</taxon>
        <taxon>Metazoa</taxon>
        <taxon>Spiralia</taxon>
        <taxon>Lophotrochozoa</taxon>
        <taxon>Platyhelminthes</taxon>
        <taxon>Cestoda</taxon>
        <taxon>Eucestoda</taxon>
        <taxon>Cyclophyllidea</taxon>
        <taxon>Hymenolepididae</taxon>
        <taxon>Hymenolepis</taxon>
    </lineage>
</organism>
<evidence type="ECO:0000313" key="1">
    <source>
        <dbReference type="EMBL" id="VDL60620.1"/>
    </source>
</evidence>
<dbReference type="AlphaFoldDB" id="A0A0R3SSL8"/>
<evidence type="ECO:0000313" key="2">
    <source>
        <dbReference type="Proteomes" id="UP000274504"/>
    </source>
</evidence>
<sequence>MVAHFLDTARESDEFDNLTLRTVVTPYLAVPRHLVLLHEMSTKSSTIQIDAMGGYTPGEDDLQGVLHYIITDRNISLTGPDWLNELNFIKFSDENEAYQTPTLEQTNAENLVRGCN</sequence>
<reference evidence="1 2" key="2">
    <citation type="submission" date="2018-11" db="EMBL/GenBank/DDBJ databases">
        <authorList>
            <consortium name="Pathogen Informatics"/>
        </authorList>
    </citation>
    <scope>NUCLEOTIDE SEQUENCE [LARGE SCALE GENOMIC DNA]</scope>
</reference>
<dbReference type="WBParaSite" id="HDID_0000830401-mRNA-1">
    <property type="protein sequence ID" value="HDID_0000830401-mRNA-1"/>
    <property type="gene ID" value="HDID_0000830401"/>
</dbReference>
<dbReference type="EMBL" id="UYSG01011060">
    <property type="protein sequence ID" value="VDL60620.1"/>
    <property type="molecule type" value="Genomic_DNA"/>
</dbReference>
<reference evidence="3" key="1">
    <citation type="submission" date="2017-02" db="UniProtKB">
        <authorList>
            <consortium name="WormBaseParasite"/>
        </authorList>
    </citation>
    <scope>IDENTIFICATION</scope>
</reference>
<protein>
    <submittedName>
        <fullName evidence="1 3">Uncharacterized protein</fullName>
    </submittedName>
</protein>
<proteinExistence type="predicted"/>
<evidence type="ECO:0000313" key="3">
    <source>
        <dbReference type="WBParaSite" id="HDID_0000830401-mRNA-1"/>
    </source>
</evidence>
<dbReference type="Proteomes" id="UP000274504">
    <property type="component" value="Unassembled WGS sequence"/>
</dbReference>